<name>A0ACC1MAK6_9APHY</name>
<proteinExistence type="predicted"/>
<reference evidence="1" key="1">
    <citation type="submission" date="2022-08" db="EMBL/GenBank/DDBJ databases">
        <title>Genome Sequence of Pycnoporus sanguineus.</title>
        <authorList>
            <person name="Buettner E."/>
        </authorList>
    </citation>
    <scope>NUCLEOTIDE SEQUENCE</scope>
    <source>
        <strain evidence="1">CG-C14</strain>
    </source>
</reference>
<protein>
    <submittedName>
        <fullName evidence="1">Uncharacterized protein</fullName>
    </submittedName>
</protein>
<dbReference type="Proteomes" id="UP001144978">
    <property type="component" value="Unassembled WGS sequence"/>
</dbReference>
<accession>A0ACC1MAK6</accession>
<gene>
    <name evidence="1" type="ORF">NUW54_g14721</name>
</gene>
<evidence type="ECO:0000313" key="1">
    <source>
        <dbReference type="EMBL" id="KAJ2955680.1"/>
    </source>
</evidence>
<sequence>MSASQRSSLSPGGAAPSQGDFDPAKTGAQYNPPRPPPGLVNLPTSSAFDPANMPWKSLEVSPTDLGIIRLAGKDVDLFKLWQLIIQAGGGQKVRSPSSLVPLLVHGQHRARPLRGDARAE</sequence>
<organism evidence="1 2">
    <name type="scientific">Trametes sanguinea</name>
    <dbReference type="NCBI Taxonomy" id="158606"/>
    <lineage>
        <taxon>Eukaryota</taxon>
        <taxon>Fungi</taxon>
        <taxon>Dikarya</taxon>
        <taxon>Basidiomycota</taxon>
        <taxon>Agaricomycotina</taxon>
        <taxon>Agaricomycetes</taxon>
        <taxon>Polyporales</taxon>
        <taxon>Polyporaceae</taxon>
        <taxon>Trametes</taxon>
    </lineage>
</organism>
<evidence type="ECO:0000313" key="2">
    <source>
        <dbReference type="Proteomes" id="UP001144978"/>
    </source>
</evidence>
<comment type="caution">
    <text evidence="1">The sequence shown here is derived from an EMBL/GenBank/DDBJ whole genome shotgun (WGS) entry which is preliminary data.</text>
</comment>
<keyword evidence="2" id="KW-1185">Reference proteome</keyword>
<dbReference type="EMBL" id="JANSHE010007867">
    <property type="protein sequence ID" value="KAJ2955680.1"/>
    <property type="molecule type" value="Genomic_DNA"/>
</dbReference>